<evidence type="ECO:0000313" key="2">
    <source>
        <dbReference type="Proteomes" id="UP000011115"/>
    </source>
</evidence>
<dbReference type="HOGENOM" id="CLU_1392332_0_0_1"/>
<dbReference type="Proteomes" id="UP000011115">
    <property type="component" value="Unassembled WGS sequence"/>
</dbReference>
<dbReference type="OMA" id="YLKQCAV"/>
<accession>M1AKP9</accession>
<dbReference type="eggNOG" id="ENOG502SV48">
    <property type="taxonomic scope" value="Eukaryota"/>
</dbReference>
<dbReference type="PaxDb" id="4113-PGSC0003DMT400024853"/>
<evidence type="ECO:0000313" key="1">
    <source>
        <dbReference type="EnsemblPlants" id="PGSC0003DMT400024853"/>
    </source>
</evidence>
<dbReference type="Gramene" id="PGSC0003DMT400024853">
    <property type="protein sequence ID" value="PGSC0003DMT400024853"/>
    <property type="gene ID" value="PGSC0003DMG400009608"/>
</dbReference>
<reference evidence="2" key="1">
    <citation type="journal article" date="2011" name="Nature">
        <title>Genome sequence and analysis of the tuber crop potato.</title>
        <authorList>
            <consortium name="The Potato Genome Sequencing Consortium"/>
        </authorList>
    </citation>
    <scope>NUCLEOTIDE SEQUENCE [LARGE SCALE GENOMIC DNA]</scope>
    <source>
        <strain evidence="2">cv. DM1-3 516 R44</strain>
    </source>
</reference>
<dbReference type="InParanoid" id="M1AKP9"/>
<sequence length="196" mass="22222">MFEHARRLKGLLFRVPLVATASMSKEIALAGCSFVKQVRYLKQKSGFLYTALYLKQCAVSLQRYYAGNYHKGDLLSVPVSLTRCGIPKIIPAVLRKHVRAKSDRGDKLVKLYLSWFGLAKLILVAKKVTKATFSSMASPHPDIGRVLEVLDEIKTSFRDLQPIYLPHLQNIPLELGMSWEPTWKSTPLLDNFVRSF</sequence>
<protein>
    <submittedName>
        <fullName evidence="1">Uncharacterized protein</fullName>
    </submittedName>
</protein>
<proteinExistence type="predicted"/>
<organism evidence="1 2">
    <name type="scientific">Solanum tuberosum</name>
    <name type="common">Potato</name>
    <dbReference type="NCBI Taxonomy" id="4113"/>
    <lineage>
        <taxon>Eukaryota</taxon>
        <taxon>Viridiplantae</taxon>
        <taxon>Streptophyta</taxon>
        <taxon>Embryophyta</taxon>
        <taxon>Tracheophyta</taxon>
        <taxon>Spermatophyta</taxon>
        <taxon>Magnoliopsida</taxon>
        <taxon>eudicotyledons</taxon>
        <taxon>Gunneridae</taxon>
        <taxon>Pentapetalae</taxon>
        <taxon>asterids</taxon>
        <taxon>lamiids</taxon>
        <taxon>Solanales</taxon>
        <taxon>Solanaceae</taxon>
        <taxon>Solanoideae</taxon>
        <taxon>Solaneae</taxon>
        <taxon>Solanum</taxon>
    </lineage>
</organism>
<reference evidence="1" key="2">
    <citation type="submission" date="2015-06" db="UniProtKB">
        <authorList>
            <consortium name="EnsemblPlants"/>
        </authorList>
    </citation>
    <scope>IDENTIFICATION</scope>
    <source>
        <strain evidence="1">DM1-3 516 R44</strain>
    </source>
</reference>
<dbReference type="EnsemblPlants" id="PGSC0003DMT400024853">
    <property type="protein sequence ID" value="PGSC0003DMT400024853"/>
    <property type="gene ID" value="PGSC0003DMG400009608"/>
</dbReference>
<dbReference type="AlphaFoldDB" id="M1AKP9"/>
<keyword evidence="2" id="KW-1185">Reference proteome</keyword>
<name>M1AKP9_SOLTU</name>